<dbReference type="AlphaFoldDB" id="A0A330LMY6"/>
<evidence type="ECO:0008006" key="3">
    <source>
        <dbReference type="Google" id="ProtNLM"/>
    </source>
</evidence>
<protein>
    <recommendedName>
        <fullName evidence="3">RiboL-PSP-HEPN domain-containing protein</fullName>
    </recommendedName>
</protein>
<sequence>MTLSKAQEADVALAKIYTAKHDPTNMILEGWRNVDGALFRIGRDAGILVDPMDSSNKVYLGVISTDLLEPETKRLVVEIYEMRNRVAHAKIKPSMDSAKDYILTVEQVVKLIETQRESVEKSGTAKY</sequence>
<dbReference type="Proteomes" id="UP000250163">
    <property type="component" value="Chromosome MORIYA"/>
</dbReference>
<keyword evidence="2" id="KW-1185">Reference proteome</keyword>
<dbReference type="RefSeq" id="WP_197713355.1">
    <property type="nucleotide sequence ID" value="NZ_LS483250.1"/>
</dbReference>
<dbReference type="KEGG" id="mya:MORIYA_1098"/>
<reference evidence="2" key="1">
    <citation type="submission" date="2018-05" db="EMBL/GenBank/DDBJ databases">
        <authorList>
            <person name="Cea G.-C."/>
            <person name="William W."/>
        </authorList>
    </citation>
    <scope>NUCLEOTIDE SEQUENCE [LARGE SCALE GENOMIC DNA]</scope>
    <source>
        <strain evidence="2">DB21MT 5</strain>
    </source>
</reference>
<accession>A0A330LMY6</accession>
<name>A0A330LMY6_9GAMM</name>
<organism evidence="1 2">
    <name type="scientific">Moritella yayanosii</name>
    <dbReference type="NCBI Taxonomy" id="69539"/>
    <lineage>
        <taxon>Bacteria</taxon>
        <taxon>Pseudomonadati</taxon>
        <taxon>Pseudomonadota</taxon>
        <taxon>Gammaproteobacteria</taxon>
        <taxon>Alteromonadales</taxon>
        <taxon>Moritellaceae</taxon>
        <taxon>Moritella</taxon>
    </lineage>
</organism>
<gene>
    <name evidence="1" type="ORF">MORIYA_1098</name>
</gene>
<evidence type="ECO:0000313" key="2">
    <source>
        <dbReference type="Proteomes" id="UP000250163"/>
    </source>
</evidence>
<proteinExistence type="predicted"/>
<evidence type="ECO:0000313" key="1">
    <source>
        <dbReference type="EMBL" id="SQD77576.1"/>
    </source>
</evidence>
<dbReference type="EMBL" id="LS483250">
    <property type="protein sequence ID" value="SQD77576.1"/>
    <property type="molecule type" value="Genomic_DNA"/>
</dbReference>